<dbReference type="PANTHER" id="PTHR33743">
    <property type="entry name" value="PROTEIN GOLVEN 6-RELATED"/>
    <property type="match status" value="1"/>
</dbReference>
<comment type="caution">
    <text evidence="3">The sequence shown here is derived from an EMBL/GenBank/DDBJ whole genome shotgun (WGS) entry which is preliminary data.</text>
</comment>
<reference evidence="3 4" key="1">
    <citation type="submission" date="2020-04" db="EMBL/GenBank/DDBJ databases">
        <title>Plant Genome Project.</title>
        <authorList>
            <person name="Zhang R.-G."/>
        </authorList>
    </citation>
    <scope>NUCLEOTIDE SEQUENCE [LARGE SCALE GENOMIC DNA]</scope>
    <source>
        <strain evidence="3">YNK0</strain>
        <tissue evidence="3">Leaf</tissue>
    </source>
</reference>
<feature type="region of interest" description="Disordered" evidence="1">
    <location>
        <begin position="73"/>
        <end position="158"/>
    </location>
</feature>
<name>A0A834Z447_TETSI</name>
<dbReference type="Pfam" id="PF21529">
    <property type="entry name" value="GLV1-2"/>
    <property type="match status" value="1"/>
</dbReference>
<dbReference type="Proteomes" id="UP000655225">
    <property type="component" value="Unassembled WGS sequence"/>
</dbReference>
<proteinExistence type="predicted"/>
<feature type="compositionally biased region" description="Polar residues" evidence="1">
    <location>
        <begin position="94"/>
        <end position="125"/>
    </location>
</feature>
<protein>
    <submittedName>
        <fullName evidence="3">Uncharacterized protein</fullName>
    </submittedName>
</protein>
<sequence>MRPGLIVSLLLLLLLIGEAQGIRMEQGFISTGHQKIHVGIEFHQEESSLIKASGAGFGEVVLCRDGKCSGRSRKLMTETLSSSTTTTSKSVKSRGTQTDSTSKHQSSNQGLEGNEENFSVKSSPVSEHREVAPERYSDIIDITAMDYSPAKRKPPIHN</sequence>
<evidence type="ECO:0000313" key="4">
    <source>
        <dbReference type="Proteomes" id="UP000655225"/>
    </source>
</evidence>
<evidence type="ECO:0000313" key="3">
    <source>
        <dbReference type="EMBL" id="KAF8400574.1"/>
    </source>
</evidence>
<organism evidence="3 4">
    <name type="scientific">Tetracentron sinense</name>
    <name type="common">Spur-leaf</name>
    <dbReference type="NCBI Taxonomy" id="13715"/>
    <lineage>
        <taxon>Eukaryota</taxon>
        <taxon>Viridiplantae</taxon>
        <taxon>Streptophyta</taxon>
        <taxon>Embryophyta</taxon>
        <taxon>Tracheophyta</taxon>
        <taxon>Spermatophyta</taxon>
        <taxon>Magnoliopsida</taxon>
        <taxon>Trochodendrales</taxon>
        <taxon>Trochodendraceae</taxon>
        <taxon>Tetracentron</taxon>
    </lineage>
</organism>
<evidence type="ECO:0000256" key="2">
    <source>
        <dbReference type="SAM" id="SignalP"/>
    </source>
</evidence>
<keyword evidence="2" id="KW-0732">Signal</keyword>
<gene>
    <name evidence="3" type="ORF">HHK36_013873</name>
</gene>
<feature type="signal peptide" evidence="2">
    <location>
        <begin position="1"/>
        <end position="21"/>
    </location>
</feature>
<keyword evidence="4" id="KW-1185">Reference proteome</keyword>
<feature type="compositionally biased region" description="Basic and acidic residues" evidence="1">
    <location>
        <begin position="126"/>
        <end position="138"/>
    </location>
</feature>
<dbReference type="EMBL" id="JABCRI010000009">
    <property type="protein sequence ID" value="KAF8400574.1"/>
    <property type="molecule type" value="Genomic_DNA"/>
</dbReference>
<dbReference type="OrthoDB" id="1903945at2759"/>
<dbReference type="PANTHER" id="PTHR33743:SF19">
    <property type="entry name" value="PROTEIN GOLVEN 6"/>
    <property type="match status" value="1"/>
</dbReference>
<dbReference type="InterPro" id="IPR049306">
    <property type="entry name" value="GLV1-2"/>
</dbReference>
<dbReference type="OMA" id="TDMTEMD"/>
<feature type="chain" id="PRO_5032879210" evidence="2">
    <location>
        <begin position="22"/>
        <end position="158"/>
    </location>
</feature>
<feature type="compositionally biased region" description="Low complexity" evidence="1">
    <location>
        <begin position="77"/>
        <end position="90"/>
    </location>
</feature>
<evidence type="ECO:0000256" key="1">
    <source>
        <dbReference type="SAM" id="MobiDB-lite"/>
    </source>
</evidence>
<dbReference type="AlphaFoldDB" id="A0A834Z447"/>
<accession>A0A834Z447</accession>